<evidence type="ECO:0000256" key="1">
    <source>
        <dbReference type="SAM" id="MobiDB-lite"/>
    </source>
</evidence>
<keyword evidence="5" id="KW-1185">Reference proteome</keyword>
<reference evidence="4 5" key="1">
    <citation type="submission" date="2016-07" db="EMBL/GenBank/DDBJ databases">
        <title>Pervasive Adenine N6-methylation of Active Genes in Fungi.</title>
        <authorList>
            <consortium name="DOE Joint Genome Institute"/>
            <person name="Mondo S.J."/>
            <person name="Dannebaum R.O."/>
            <person name="Kuo R.C."/>
            <person name="Labutti K."/>
            <person name="Haridas S."/>
            <person name="Kuo A."/>
            <person name="Salamov A."/>
            <person name="Ahrendt S.R."/>
            <person name="Lipzen A."/>
            <person name="Sullivan W."/>
            <person name="Andreopoulos W.B."/>
            <person name="Clum A."/>
            <person name="Lindquist E."/>
            <person name="Daum C."/>
            <person name="Ramamoorthy G.K."/>
            <person name="Gryganskyi A."/>
            <person name="Culley D."/>
            <person name="Magnuson J.K."/>
            <person name="James T.Y."/>
            <person name="O'Malley M.A."/>
            <person name="Stajich J.E."/>
            <person name="Spatafora J.W."/>
            <person name="Visel A."/>
            <person name="Grigoriev I.V."/>
        </authorList>
    </citation>
    <scope>NUCLEOTIDE SEQUENCE [LARGE SCALE GENOMIC DNA]</scope>
    <source>
        <strain evidence="4 5">NRRL 3116</strain>
    </source>
</reference>
<dbReference type="GeneID" id="33565320"/>
<feature type="chain" id="PRO_5013118914" description="Extracellular membrane protein CFEM domain-containing protein" evidence="3">
    <location>
        <begin position="18"/>
        <end position="152"/>
    </location>
</feature>
<keyword evidence="2" id="KW-1133">Transmembrane helix</keyword>
<sequence>MHLRSLFISATVAGITAAQSAPSALPPSPMSPAPTSTPAPGAHNKECAECLRKNIQSISNCASYSEVPGSNATDSGAKRCFCALASSFHWLTSCQNDQSGCPAAYVELSMDAYNKTKGAMCANVDMEGAGRTVITSSFAVVLVFVTTLIVIM</sequence>
<dbReference type="AlphaFoldDB" id="A0A1Y2GXD5"/>
<evidence type="ECO:0000313" key="4">
    <source>
        <dbReference type="EMBL" id="ORZ22693.1"/>
    </source>
</evidence>
<accession>A0A1Y2GXD5</accession>
<organism evidence="4 5">
    <name type="scientific">Lobosporangium transversale</name>
    <dbReference type="NCBI Taxonomy" id="64571"/>
    <lineage>
        <taxon>Eukaryota</taxon>
        <taxon>Fungi</taxon>
        <taxon>Fungi incertae sedis</taxon>
        <taxon>Mucoromycota</taxon>
        <taxon>Mortierellomycotina</taxon>
        <taxon>Mortierellomycetes</taxon>
        <taxon>Mortierellales</taxon>
        <taxon>Mortierellaceae</taxon>
        <taxon>Lobosporangium</taxon>
    </lineage>
</organism>
<proteinExistence type="predicted"/>
<gene>
    <name evidence="4" type="ORF">BCR41DRAFT_349486</name>
</gene>
<keyword evidence="3" id="KW-0732">Signal</keyword>
<evidence type="ECO:0000313" key="5">
    <source>
        <dbReference type="Proteomes" id="UP000193648"/>
    </source>
</evidence>
<feature type="signal peptide" evidence="3">
    <location>
        <begin position="1"/>
        <end position="17"/>
    </location>
</feature>
<feature type="transmembrane region" description="Helical" evidence="2">
    <location>
        <begin position="133"/>
        <end position="151"/>
    </location>
</feature>
<feature type="region of interest" description="Disordered" evidence="1">
    <location>
        <begin position="21"/>
        <end position="40"/>
    </location>
</feature>
<dbReference type="EMBL" id="MCFF01000010">
    <property type="protein sequence ID" value="ORZ22693.1"/>
    <property type="molecule type" value="Genomic_DNA"/>
</dbReference>
<evidence type="ECO:0000256" key="3">
    <source>
        <dbReference type="SAM" id="SignalP"/>
    </source>
</evidence>
<dbReference type="InParanoid" id="A0A1Y2GXD5"/>
<evidence type="ECO:0000256" key="2">
    <source>
        <dbReference type="SAM" id="Phobius"/>
    </source>
</evidence>
<comment type="caution">
    <text evidence="4">The sequence shown here is derived from an EMBL/GenBank/DDBJ whole genome shotgun (WGS) entry which is preliminary data.</text>
</comment>
<protein>
    <recommendedName>
        <fullName evidence="6">Extracellular membrane protein CFEM domain-containing protein</fullName>
    </recommendedName>
</protein>
<feature type="compositionally biased region" description="Pro residues" evidence="1">
    <location>
        <begin position="24"/>
        <end position="37"/>
    </location>
</feature>
<evidence type="ECO:0008006" key="6">
    <source>
        <dbReference type="Google" id="ProtNLM"/>
    </source>
</evidence>
<dbReference type="RefSeq" id="XP_021883247.1">
    <property type="nucleotide sequence ID" value="XM_022023476.1"/>
</dbReference>
<dbReference type="Proteomes" id="UP000193648">
    <property type="component" value="Unassembled WGS sequence"/>
</dbReference>
<keyword evidence="2" id="KW-0812">Transmembrane</keyword>
<keyword evidence="2" id="KW-0472">Membrane</keyword>
<name>A0A1Y2GXD5_9FUNG</name>